<dbReference type="EMBL" id="ML005956">
    <property type="protein sequence ID" value="RKP17220.1"/>
    <property type="molecule type" value="Genomic_DNA"/>
</dbReference>
<accession>A0A075B0K9</accession>
<reference evidence="5" key="2">
    <citation type="journal article" date="2018" name="Nat. Microbiol.">
        <title>Leveraging single-cell genomics to expand the fungal tree of life.</title>
        <authorList>
            <person name="Ahrendt S.R."/>
            <person name="Quandt C.A."/>
            <person name="Ciobanu D."/>
            <person name="Clum A."/>
            <person name="Salamov A."/>
            <person name="Andreopoulos B."/>
            <person name="Cheng J.F."/>
            <person name="Woyke T."/>
            <person name="Pelin A."/>
            <person name="Henrissat B."/>
            <person name="Reynolds N.K."/>
            <person name="Benny G.L."/>
            <person name="Smith M.E."/>
            <person name="James T.Y."/>
            <person name="Grigoriev I.V."/>
        </authorList>
    </citation>
    <scope>NUCLEOTIDE SEQUENCE [LARGE SCALE GENOMIC DNA]</scope>
    <source>
        <strain evidence="5">CSF55</strain>
    </source>
</reference>
<dbReference type="AlphaFoldDB" id="A0A075B0K9"/>
<reference evidence="1 4" key="1">
    <citation type="journal article" date="2013" name="Curr. Biol.">
        <title>Shared signatures of parasitism and phylogenomics unite Cryptomycota and microsporidia.</title>
        <authorList>
            <person name="James T.Y."/>
            <person name="Pelin A."/>
            <person name="Bonen L."/>
            <person name="Ahrendt S."/>
            <person name="Sain D."/>
            <person name="Corradi N."/>
            <person name="Stajich J.E."/>
        </authorList>
    </citation>
    <scope>NUCLEOTIDE SEQUENCE [LARGE SCALE GENOMIC DNA]</scope>
    <source>
        <strain evidence="1 4">CSF55</strain>
        <strain evidence="1 4">CSF55</strain>
    </source>
</reference>
<gene>
    <name evidence="1" type="ORF">O9G_002072</name>
    <name evidence="3" type="ORF">ROZALSC1DRAFT_29868</name>
    <name evidence="2" type="ORF">ROZALSC1DRAFT_30948</name>
</gene>
<organism evidence="1 4">
    <name type="scientific">Rozella allomycis (strain CSF55)</name>
    <dbReference type="NCBI Taxonomy" id="988480"/>
    <lineage>
        <taxon>Eukaryota</taxon>
        <taxon>Fungi</taxon>
        <taxon>Fungi incertae sedis</taxon>
        <taxon>Cryptomycota</taxon>
        <taxon>Cryptomycota incertae sedis</taxon>
        <taxon>Rozella</taxon>
    </lineage>
</organism>
<reference evidence="2" key="3">
    <citation type="submission" date="2018-08" db="EMBL/GenBank/DDBJ databases">
        <title>Leveraging single-cell genomics to expand the Fungal Tree of Life.</title>
        <authorList>
            <consortium name="DOE Joint Genome Institute"/>
            <person name="Ahrendt S.R."/>
            <person name="Quandt C.A."/>
            <person name="Ciobanu D."/>
            <person name="Clum A."/>
            <person name="Salamov A."/>
            <person name="Andreopoulos B."/>
            <person name="Cheng J.-F."/>
            <person name="Woyke T."/>
            <person name="Pelin A."/>
            <person name="Henrissat B."/>
            <person name="Reynolds N."/>
            <person name="Benny G.L."/>
            <person name="Smith M.E."/>
            <person name="James T.Y."/>
            <person name="Grigoriev I.V."/>
        </authorList>
    </citation>
    <scope>NUCLEOTIDE SEQUENCE</scope>
    <source>
        <strain evidence="2">CSF55</strain>
    </source>
</reference>
<dbReference type="Proteomes" id="UP000281549">
    <property type="component" value="Unassembled WGS sequence"/>
</dbReference>
<dbReference type="HOGENOM" id="CLU_2387411_0_0_1"/>
<protein>
    <submittedName>
        <fullName evidence="1">Uncharacterized protein</fullName>
    </submittedName>
</protein>
<dbReference type="EMBL" id="ML005454">
    <property type="protein sequence ID" value="RKP18456.1"/>
    <property type="molecule type" value="Genomic_DNA"/>
</dbReference>
<sequence>MTNVENSEQYLQSVQLGTLLPNKAETPEQTWDASKAPFNKAENYLHQSMIMWRLEELRADIEHLENLLMMKQRHLTGLRQMTKFQNPQQSASVE</sequence>
<evidence type="ECO:0000313" key="4">
    <source>
        <dbReference type="Proteomes" id="UP000030755"/>
    </source>
</evidence>
<evidence type="ECO:0000313" key="5">
    <source>
        <dbReference type="Proteomes" id="UP000281549"/>
    </source>
</evidence>
<keyword evidence="4" id="KW-1185">Reference proteome</keyword>
<proteinExistence type="predicted"/>
<name>A0A075B0K9_ROZAC</name>
<evidence type="ECO:0000313" key="2">
    <source>
        <dbReference type="EMBL" id="RKP17220.1"/>
    </source>
</evidence>
<evidence type="ECO:0000313" key="1">
    <source>
        <dbReference type="EMBL" id="EPZ34499.1"/>
    </source>
</evidence>
<dbReference type="Proteomes" id="UP000030755">
    <property type="component" value="Unassembled WGS sequence"/>
</dbReference>
<dbReference type="EMBL" id="KE560949">
    <property type="protein sequence ID" value="EPZ34499.1"/>
    <property type="molecule type" value="Genomic_DNA"/>
</dbReference>
<evidence type="ECO:0000313" key="3">
    <source>
        <dbReference type="EMBL" id="RKP18456.1"/>
    </source>
</evidence>